<dbReference type="Gene3D" id="3.40.50.150">
    <property type="entry name" value="Vaccinia Virus protein VP39"/>
    <property type="match status" value="1"/>
</dbReference>
<keyword evidence="1" id="KW-0812">Transmembrane</keyword>
<proteinExistence type="predicted"/>
<dbReference type="InterPro" id="IPR003425">
    <property type="entry name" value="CCB3/YggT"/>
</dbReference>
<feature type="transmembrane region" description="Helical" evidence="1">
    <location>
        <begin position="601"/>
        <end position="624"/>
    </location>
</feature>
<reference evidence="3" key="2">
    <citation type="submission" date="2019-10" db="EMBL/GenBank/DDBJ databases">
        <title>A de novo genome assembly of a pear dwarfing rootstock.</title>
        <authorList>
            <person name="Wang F."/>
            <person name="Wang J."/>
            <person name="Li S."/>
            <person name="Zhang Y."/>
            <person name="Fang M."/>
            <person name="Ma L."/>
            <person name="Zhao Y."/>
            <person name="Jiang S."/>
        </authorList>
    </citation>
    <scope>NUCLEOTIDE SEQUENCE [LARGE SCALE GENOMIC DNA]</scope>
</reference>
<organism evidence="2 3">
    <name type="scientific">Pyrus ussuriensis x Pyrus communis</name>
    <dbReference type="NCBI Taxonomy" id="2448454"/>
    <lineage>
        <taxon>Eukaryota</taxon>
        <taxon>Viridiplantae</taxon>
        <taxon>Streptophyta</taxon>
        <taxon>Embryophyta</taxon>
        <taxon>Tracheophyta</taxon>
        <taxon>Spermatophyta</taxon>
        <taxon>Magnoliopsida</taxon>
        <taxon>eudicotyledons</taxon>
        <taxon>Gunneridae</taxon>
        <taxon>Pentapetalae</taxon>
        <taxon>rosids</taxon>
        <taxon>fabids</taxon>
        <taxon>Rosales</taxon>
        <taxon>Rosaceae</taxon>
        <taxon>Amygdaloideae</taxon>
        <taxon>Maleae</taxon>
        <taxon>Pyrus</taxon>
    </lineage>
</organism>
<dbReference type="GO" id="GO:0016020">
    <property type="term" value="C:membrane"/>
    <property type="evidence" value="ECO:0007669"/>
    <property type="project" value="InterPro"/>
</dbReference>
<dbReference type="AlphaFoldDB" id="A0A5N5HAM8"/>
<dbReference type="Pfam" id="PF03492">
    <property type="entry name" value="Methyltransf_7"/>
    <property type="match status" value="1"/>
</dbReference>
<reference evidence="2 3" key="1">
    <citation type="submission" date="2019-09" db="EMBL/GenBank/DDBJ databases">
        <authorList>
            <person name="Ou C."/>
        </authorList>
    </citation>
    <scope>NUCLEOTIDE SEQUENCE [LARGE SCALE GENOMIC DNA]</scope>
    <source>
        <strain evidence="2">S2</strain>
        <tissue evidence="2">Leaf</tissue>
    </source>
</reference>
<keyword evidence="2" id="KW-0808">Transferase</keyword>
<evidence type="ECO:0000313" key="2">
    <source>
        <dbReference type="EMBL" id="KAB2623977.1"/>
    </source>
</evidence>
<sequence length="630" mass="70300">MPEFQVFFSDHVANDFNTLFASLPPERQYFAAGVPGSFHGQLFPKSSLHFVHSSYAAHWLSKVPEQVVDKNSPAWNKGKIYYTTSLDEVVDGYAAQFGKDMAAFLEARAKELMVGGMMVIIMQAIPNGTFPSRIPNGIMFDFMGSTLMEIAKEEHFIASIKEDYDVTCWGCGLHLLLPSNAPIFKCGWCGALTNQNAGKRECKYFWLRRLRDRCFVGILFMFMLFVICGGVWAVFPVLFGISYFHGIFHSIITFMLSVATVYTFSSASFACAGTPPCRVWGSYPAVGKANHRHFIALLISVVTSTFYISIMAIYVCYHIWPSITYEAEDHLHALDSYSAITAIREIIYGLLRSAVLLSPRGLLLLYLFVSSVSLEIGLSILLWQQLSFIYEGKTYLSHLSSEGTDEVGEKDCQNLVRFFAFPYPLSRYLPLCSRSRVLPRWPSTRRISKLGNLNPIESFKTTSKREPRQGLLIAQCSFCLVKLGAASPTALLSLKPFDDIDAVSNIFRIDPPSTPHNVSNLMHKLVVADLDPATAKLAIGLLGPFFSLFSFLFIIRIVMSWYPKLPVGKFPYVVAYAPTEPILMATRKVIPPLGGVDVTPVVWFGLISFLNEILVGPQGLLVLLSQQLSS</sequence>
<dbReference type="GO" id="GO:0008168">
    <property type="term" value="F:methyltransferase activity"/>
    <property type="evidence" value="ECO:0007669"/>
    <property type="project" value="InterPro"/>
</dbReference>
<dbReference type="InterPro" id="IPR005299">
    <property type="entry name" value="MeTrfase_7"/>
</dbReference>
<keyword evidence="1" id="KW-1133">Transmembrane helix</keyword>
<reference evidence="2 3" key="3">
    <citation type="submission" date="2019-11" db="EMBL/GenBank/DDBJ databases">
        <title>A de novo genome assembly of a pear dwarfing rootstock.</title>
        <authorList>
            <person name="Wang F."/>
            <person name="Wang J."/>
            <person name="Li S."/>
            <person name="Zhang Y."/>
            <person name="Fang M."/>
            <person name="Ma L."/>
            <person name="Zhao Y."/>
            <person name="Jiang S."/>
        </authorList>
    </citation>
    <scope>NUCLEOTIDE SEQUENCE [LARGE SCALE GENOMIC DNA]</scope>
    <source>
        <strain evidence="2">S2</strain>
        <tissue evidence="2">Leaf</tissue>
    </source>
</reference>
<comment type="caution">
    <text evidence="2">The sequence shown here is derived from an EMBL/GenBank/DDBJ whole genome shotgun (WGS) entry which is preliminary data.</text>
</comment>
<dbReference type="InterPro" id="IPR029063">
    <property type="entry name" value="SAM-dependent_MTases_sf"/>
</dbReference>
<feature type="transmembrane region" description="Helical" evidence="1">
    <location>
        <begin position="247"/>
        <end position="273"/>
    </location>
</feature>
<keyword evidence="1" id="KW-0472">Membrane</keyword>
<gene>
    <name evidence="2" type="ORF">D8674_015637</name>
</gene>
<keyword evidence="2" id="KW-0012">Acyltransferase</keyword>
<evidence type="ECO:0000313" key="3">
    <source>
        <dbReference type="Proteomes" id="UP000327157"/>
    </source>
</evidence>
<feature type="transmembrane region" description="Helical" evidence="1">
    <location>
        <begin position="214"/>
        <end position="235"/>
    </location>
</feature>
<name>A0A5N5HAM8_9ROSA</name>
<feature type="transmembrane region" description="Helical" evidence="1">
    <location>
        <begin position="294"/>
        <end position="320"/>
    </location>
</feature>
<dbReference type="GO" id="GO:0016746">
    <property type="term" value="F:acyltransferase activity"/>
    <property type="evidence" value="ECO:0007669"/>
    <property type="project" value="UniProtKB-KW"/>
</dbReference>
<dbReference type="Pfam" id="PF02325">
    <property type="entry name" value="CCB3_YggT"/>
    <property type="match status" value="1"/>
</dbReference>
<dbReference type="SUPFAM" id="SSF53335">
    <property type="entry name" value="S-adenosyl-L-methionine-dependent methyltransferases"/>
    <property type="match status" value="1"/>
</dbReference>
<keyword evidence="3" id="KW-1185">Reference proteome</keyword>
<protein>
    <submittedName>
        <fullName evidence="2">Protein S-acyltransferase 11</fullName>
    </submittedName>
</protein>
<dbReference type="PANTHER" id="PTHR31009">
    <property type="entry name" value="S-ADENOSYL-L-METHIONINE:CARBOXYL METHYLTRANSFERASE FAMILY PROTEIN"/>
    <property type="match status" value="1"/>
</dbReference>
<accession>A0A5N5HAM8</accession>
<dbReference type="Proteomes" id="UP000327157">
    <property type="component" value="Chromosome 16"/>
</dbReference>
<dbReference type="OrthoDB" id="9909019at2759"/>
<feature type="transmembrane region" description="Helical" evidence="1">
    <location>
        <begin position="537"/>
        <end position="562"/>
    </location>
</feature>
<dbReference type="EMBL" id="SMOL01000160">
    <property type="protein sequence ID" value="KAB2623977.1"/>
    <property type="molecule type" value="Genomic_DNA"/>
</dbReference>
<evidence type="ECO:0000256" key="1">
    <source>
        <dbReference type="SAM" id="Phobius"/>
    </source>
</evidence>
<feature type="transmembrane region" description="Helical" evidence="1">
    <location>
        <begin position="363"/>
        <end position="383"/>
    </location>
</feature>